<comment type="caution">
    <text evidence="2">The sequence shown here is derived from an EMBL/GenBank/DDBJ whole genome shotgun (WGS) entry which is preliminary data.</text>
</comment>
<dbReference type="EMBL" id="VTUZ01000054">
    <property type="protein sequence ID" value="KAA0998718.1"/>
    <property type="molecule type" value="Genomic_DNA"/>
</dbReference>
<dbReference type="InterPro" id="IPR020017">
    <property type="entry name" value="XapX_domain"/>
</dbReference>
<dbReference type="Proteomes" id="UP000325273">
    <property type="component" value="Unassembled WGS sequence"/>
</dbReference>
<gene>
    <name evidence="2" type="ORF">FVF58_43535</name>
</gene>
<feature type="region of interest" description="Disordered" evidence="1">
    <location>
        <begin position="57"/>
        <end position="77"/>
    </location>
</feature>
<accession>A0A5B0G7S7</accession>
<dbReference type="RefSeq" id="WP_149675792.1">
    <property type="nucleotide sequence ID" value="NZ_VTUZ01000054.1"/>
</dbReference>
<dbReference type="AlphaFoldDB" id="A0A5B0G7S7"/>
<reference evidence="2 3" key="1">
    <citation type="submission" date="2019-08" db="EMBL/GenBank/DDBJ databases">
        <title>Paraburkholderia sp. DCY113.</title>
        <authorList>
            <person name="Kang J."/>
        </authorList>
    </citation>
    <scope>NUCLEOTIDE SEQUENCE [LARGE SCALE GENOMIC DNA]</scope>
    <source>
        <strain evidence="2 3">DCY113</strain>
    </source>
</reference>
<evidence type="ECO:0000256" key="1">
    <source>
        <dbReference type="SAM" id="MobiDB-lite"/>
    </source>
</evidence>
<sequence length="95" mass="9928">MKLYLLSLGAGILVGIIYSVINVRSPAPPLVALLGLLGMLIGEQAIPSARQLLGYSTPPPLSHQASGTGRLSSKRSCHAVLQADRGLVGNEEEHS</sequence>
<protein>
    <submittedName>
        <fullName evidence="2">DUF1427 family protein</fullName>
    </submittedName>
</protein>
<evidence type="ECO:0000313" key="2">
    <source>
        <dbReference type="EMBL" id="KAA0998718.1"/>
    </source>
</evidence>
<evidence type="ECO:0000313" key="3">
    <source>
        <dbReference type="Proteomes" id="UP000325273"/>
    </source>
</evidence>
<keyword evidence="3" id="KW-1185">Reference proteome</keyword>
<name>A0A5B0G7S7_9BURK</name>
<dbReference type="NCBIfam" id="TIGR03510">
    <property type="entry name" value="XapX"/>
    <property type="match status" value="1"/>
</dbReference>
<proteinExistence type="predicted"/>
<dbReference type="Pfam" id="PF07235">
    <property type="entry name" value="DUF1427"/>
    <property type="match status" value="1"/>
</dbReference>
<dbReference type="InterPro" id="IPR009872">
    <property type="entry name" value="DUF1427"/>
</dbReference>
<organism evidence="2 3">
    <name type="scientific">Paraburkholderia panacisoli</name>
    <dbReference type="NCBI Taxonomy" id="2603818"/>
    <lineage>
        <taxon>Bacteria</taxon>
        <taxon>Pseudomonadati</taxon>
        <taxon>Pseudomonadota</taxon>
        <taxon>Betaproteobacteria</taxon>
        <taxon>Burkholderiales</taxon>
        <taxon>Burkholderiaceae</taxon>
        <taxon>Paraburkholderia</taxon>
    </lineage>
</organism>